<name>A0ABR2KZK4_9EUKA</name>
<organism evidence="8 9">
    <name type="scientific">Tritrichomonas musculus</name>
    <dbReference type="NCBI Taxonomy" id="1915356"/>
    <lineage>
        <taxon>Eukaryota</taxon>
        <taxon>Metamonada</taxon>
        <taxon>Parabasalia</taxon>
        <taxon>Tritrichomonadida</taxon>
        <taxon>Tritrichomonadidae</taxon>
        <taxon>Tritrichomonas</taxon>
    </lineage>
</organism>
<proteinExistence type="inferred from homology"/>
<feature type="domain" description="Orn/DAP/Arg decarboxylase 2 C-terminal" evidence="6">
    <location>
        <begin position="279"/>
        <end position="377"/>
    </location>
</feature>
<keyword evidence="3" id="KW-0663">Pyridoxal phosphate</keyword>
<keyword evidence="4" id="KW-0456">Lyase</keyword>
<dbReference type="InterPro" id="IPR022644">
    <property type="entry name" value="De-COase2_N"/>
</dbReference>
<dbReference type="SUPFAM" id="SSF51419">
    <property type="entry name" value="PLP-binding barrel"/>
    <property type="match status" value="1"/>
</dbReference>
<dbReference type="PRINTS" id="PR01182">
    <property type="entry name" value="ORNDCRBXLASE"/>
</dbReference>
<evidence type="ECO:0000313" key="9">
    <source>
        <dbReference type="Proteomes" id="UP001470230"/>
    </source>
</evidence>
<dbReference type="InterPro" id="IPR029066">
    <property type="entry name" value="PLP-binding_barrel"/>
</dbReference>
<gene>
    <name evidence="8" type="ORF">M9Y10_013732</name>
</gene>
<comment type="similarity">
    <text evidence="2 5">Belongs to the Orn/Lys/Arg decarboxylase class-II family.</text>
</comment>
<dbReference type="Proteomes" id="UP001470230">
    <property type="component" value="Unassembled WGS sequence"/>
</dbReference>
<evidence type="ECO:0000256" key="2">
    <source>
        <dbReference type="ARBA" id="ARBA00008872"/>
    </source>
</evidence>
<evidence type="ECO:0000256" key="4">
    <source>
        <dbReference type="ARBA" id="ARBA00023239"/>
    </source>
</evidence>
<feature type="domain" description="Orn/DAP/Arg decarboxylase 2 N-terminal" evidence="7">
    <location>
        <begin position="41"/>
        <end position="276"/>
    </location>
</feature>
<dbReference type="EMBL" id="JAPFFF010000002">
    <property type="protein sequence ID" value="KAK8895847.1"/>
    <property type="molecule type" value="Genomic_DNA"/>
</dbReference>
<evidence type="ECO:0000256" key="1">
    <source>
        <dbReference type="ARBA" id="ARBA00001933"/>
    </source>
</evidence>
<evidence type="ECO:0000256" key="5">
    <source>
        <dbReference type="RuleBase" id="RU003737"/>
    </source>
</evidence>
<dbReference type="PRINTS" id="PR01179">
    <property type="entry name" value="ODADCRBXLASE"/>
</dbReference>
<comment type="cofactor">
    <cofactor evidence="1">
        <name>pyridoxal 5'-phosphate</name>
        <dbReference type="ChEBI" id="CHEBI:597326"/>
    </cofactor>
</comment>
<sequence>MTKNIDIANDIKVVDSLDPVAADFMKTLDCDQAFWIADFDRVRHELKLWQDNLSRVKPFYAVKCCNEPKLLQFLVKNYDIGYDCASIAELKTMVELGVNPAEQIVYTHPIKEIQSLKYAKEHGIKRLVYDTEDELKKIMKYYPEASVFIRVKPTFSNAKVNLSEKFGVAPEDVPHLLKVTKDLGANFIGIAFHVGSLCDCEKTFKIALQYASQLRDEAAKLGLKVSFVDIGGGYLPSTSNDAHFSFPQIASAINDAINEYFPDNTVQFTAEPGRYIGSEYMDLYLPIICDKFEKNKQGVMTQHIMIPDGLYGCFLCGFHFHDDIIHYYVYPKTGEKIDVNTRVPTILWGQTCDSNDCIYKNLSWPKLHLGDIIFIRKFSAYSYAPHSFFNGFPHHVIRYIHENDSEMEK</sequence>
<dbReference type="Gene3D" id="2.40.37.10">
    <property type="entry name" value="Lyase, Ornithine Decarboxylase, Chain A, domain 1"/>
    <property type="match status" value="1"/>
</dbReference>
<dbReference type="CDD" id="cd00622">
    <property type="entry name" value="PLPDE_III_ODC"/>
    <property type="match status" value="1"/>
</dbReference>
<comment type="caution">
    <text evidence="8">The sequence shown here is derived from an EMBL/GenBank/DDBJ whole genome shotgun (WGS) entry which is preliminary data.</text>
</comment>
<dbReference type="PANTHER" id="PTHR11482:SF6">
    <property type="entry name" value="ORNITHINE DECARBOXYLASE 1-RELATED"/>
    <property type="match status" value="1"/>
</dbReference>
<evidence type="ECO:0000259" key="7">
    <source>
        <dbReference type="Pfam" id="PF02784"/>
    </source>
</evidence>
<dbReference type="InterPro" id="IPR002433">
    <property type="entry name" value="Orn_de-COase"/>
</dbReference>
<dbReference type="Pfam" id="PF00278">
    <property type="entry name" value="Orn_DAP_Arg_deC"/>
    <property type="match status" value="1"/>
</dbReference>
<evidence type="ECO:0008006" key="10">
    <source>
        <dbReference type="Google" id="ProtNLM"/>
    </source>
</evidence>
<dbReference type="SUPFAM" id="SSF50621">
    <property type="entry name" value="Alanine racemase C-terminal domain-like"/>
    <property type="match status" value="1"/>
</dbReference>
<dbReference type="InterPro" id="IPR022643">
    <property type="entry name" value="De-COase2_C"/>
</dbReference>
<dbReference type="Pfam" id="PF02784">
    <property type="entry name" value="Orn_Arg_deC_N"/>
    <property type="match status" value="1"/>
</dbReference>
<dbReference type="InterPro" id="IPR009006">
    <property type="entry name" value="Ala_racemase/Decarboxylase_C"/>
</dbReference>
<dbReference type="PANTHER" id="PTHR11482">
    <property type="entry name" value="ARGININE/DIAMINOPIMELATE/ORNITHINE DECARBOXYLASE"/>
    <property type="match status" value="1"/>
</dbReference>
<accession>A0ABR2KZK4</accession>
<evidence type="ECO:0000313" key="8">
    <source>
        <dbReference type="EMBL" id="KAK8895847.1"/>
    </source>
</evidence>
<dbReference type="Gene3D" id="3.20.20.10">
    <property type="entry name" value="Alanine racemase"/>
    <property type="match status" value="1"/>
</dbReference>
<evidence type="ECO:0000256" key="3">
    <source>
        <dbReference type="ARBA" id="ARBA00022898"/>
    </source>
</evidence>
<evidence type="ECO:0000259" key="6">
    <source>
        <dbReference type="Pfam" id="PF00278"/>
    </source>
</evidence>
<keyword evidence="9" id="KW-1185">Reference proteome</keyword>
<reference evidence="8 9" key="1">
    <citation type="submission" date="2024-04" db="EMBL/GenBank/DDBJ databases">
        <title>Tritrichomonas musculus Genome.</title>
        <authorList>
            <person name="Alves-Ferreira E."/>
            <person name="Grigg M."/>
            <person name="Lorenzi H."/>
            <person name="Galac M."/>
        </authorList>
    </citation>
    <scope>NUCLEOTIDE SEQUENCE [LARGE SCALE GENOMIC DNA]</scope>
    <source>
        <strain evidence="8 9">EAF2021</strain>
    </source>
</reference>
<protein>
    <recommendedName>
        <fullName evidence="10">Ornithine decarboxylase</fullName>
    </recommendedName>
</protein>
<dbReference type="InterPro" id="IPR000183">
    <property type="entry name" value="Orn/DAP/Arg_de-COase"/>
</dbReference>